<keyword evidence="6" id="KW-0067">ATP-binding</keyword>
<dbReference type="Pfam" id="PF11506">
    <property type="entry name" value="DUF3217"/>
    <property type="match status" value="1"/>
</dbReference>
<dbReference type="InterPro" id="IPR002314">
    <property type="entry name" value="aa-tRNA-synt_IIb"/>
</dbReference>
<evidence type="ECO:0000256" key="6">
    <source>
        <dbReference type="ARBA" id="ARBA00022840"/>
    </source>
</evidence>
<reference evidence="13" key="1">
    <citation type="submission" date="2021-02" db="EMBL/GenBank/DDBJ databases">
        <authorList>
            <person name="Nowell W R."/>
        </authorList>
    </citation>
    <scope>NUCLEOTIDE SEQUENCE</scope>
</reference>
<dbReference type="GO" id="GO:0005524">
    <property type="term" value="F:ATP binding"/>
    <property type="evidence" value="ECO:0007669"/>
    <property type="project" value="UniProtKB-KW"/>
</dbReference>
<evidence type="ECO:0000256" key="2">
    <source>
        <dbReference type="ARBA" id="ARBA00013163"/>
    </source>
</evidence>
<dbReference type="EMBL" id="CAJNOK010000001">
    <property type="protein sequence ID" value="CAF0720640.1"/>
    <property type="molecule type" value="Genomic_DNA"/>
</dbReference>
<evidence type="ECO:0000313" key="13">
    <source>
        <dbReference type="EMBL" id="CAF3491677.1"/>
    </source>
</evidence>
<evidence type="ECO:0000256" key="5">
    <source>
        <dbReference type="ARBA" id="ARBA00022741"/>
    </source>
</evidence>
<evidence type="ECO:0000256" key="10">
    <source>
        <dbReference type="ARBA" id="ARBA00049515"/>
    </source>
</evidence>
<dbReference type="InterPro" id="IPR006195">
    <property type="entry name" value="aa-tRNA-synth_II"/>
</dbReference>
<keyword evidence="8" id="KW-0030">Aminoacyl-tRNA synthetase</keyword>
<keyword evidence="5" id="KW-0547">Nucleotide-binding</keyword>
<dbReference type="InterPro" id="IPR024506">
    <property type="entry name" value="DUF3217"/>
</dbReference>
<dbReference type="EC" id="6.1.1.3" evidence="2"/>
<dbReference type="EMBL" id="CAJOBA010000001">
    <property type="protein sequence ID" value="CAF3491677.1"/>
    <property type="molecule type" value="Genomic_DNA"/>
</dbReference>
<dbReference type="InterPro" id="IPR002320">
    <property type="entry name" value="Thr-tRNA-ligase_IIa"/>
</dbReference>
<name>A0A8S2GCU1_9BILA</name>
<dbReference type="Proteomes" id="UP000677228">
    <property type="component" value="Unassembled WGS sequence"/>
</dbReference>
<dbReference type="Proteomes" id="UP000682733">
    <property type="component" value="Unassembled WGS sequence"/>
</dbReference>
<dbReference type="GO" id="GO:0005737">
    <property type="term" value="C:cytoplasm"/>
    <property type="evidence" value="ECO:0007669"/>
    <property type="project" value="InterPro"/>
</dbReference>
<dbReference type="GO" id="GO:0046872">
    <property type="term" value="F:metal ion binding"/>
    <property type="evidence" value="ECO:0007669"/>
    <property type="project" value="UniProtKB-KW"/>
</dbReference>
<dbReference type="Pfam" id="PF00587">
    <property type="entry name" value="tRNA-synt_2b"/>
    <property type="match status" value="1"/>
</dbReference>
<keyword evidence="4" id="KW-0479">Metal-binding</keyword>
<dbReference type="PANTHER" id="PTHR11451">
    <property type="entry name" value="THREONINE-TRNA LIGASE"/>
    <property type="match status" value="1"/>
</dbReference>
<dbReference type="PRINTS" id="PR01047">
    <property type="entry name" value="TRNASYNTHTHR"/>
</dbReference>
<dbReference type="PANTHER" id="PTHR11451:SF56">
    <property type="entry name" value="THREONINE--TRNA LIGASE 1"/>
    <property type="match status" value="1"/>
</dbReference>
<dbReference type="Gene3D" id="3.30.930.10">
    <property type="entry name" value="Bira Bifunctional Protein, Domain 2"/>
    <property type="match status" value="1"/>
</dbReference>
<evidence type="ECO:0000256" key="7">
    <source>
        <dbReference type="ARBA" id="ARBA00022917"/>
    </source>
</evidence>
<dbReference type="GO" id="GO:0004829">
    <property type="term" value="F:threonine-tRNA ligase activity"/>
    <property type="evidence" value="ECO:0007669"/>
    <property type="project" value="UniProtKB-EC"/>
</dbReference>
<dbReference type="InterPro" id="IPR012340">
    <property type="entry name" value="NA-bd_OB-fold"/>
</dbReference>
<evidence type="ECO:0000256" key="9">
    <source>
        <dbReference type="ARBA" id="ARBA00031900"/>
    </source>
</evidence>
<sequence>MGWVTTFLFFVGLIMLLAGLFTPIRYDDGLQIVEGVPPIGNESSAAKTLAQLKGLFSGSTIRPDIRRRKMLNKVQLEGTVAKTIDKINETKGFFVTIKQKRKLGNFEITDFFSLFANEPIASELKAVSIEGNVISIEGVLKTYRAKDVMRVAGAEPIMIYSEQDKFHVDLRVVQPISIKDLAKIEKAMLKLASTKLEEQASRDHRKIGQELNLFTFDIRGDQLMDLHGYQQVSTPILGSKSLYEQSGHYAHYAKNMFAPVIVENEELMLRPMTCPHHCVVYSSSLHSHRSLPLGIYEPSPLFRYEYSGALTGLERVRSMLLPDLHVFCTPIQIEAQTLQAINMIKQFSKDFNLNPAYVSLSLRDPKDKTKYYADDAM</sequence>
<accession>A0A8S2GCU1</accession>
<feature type="domain" description="Aminoacyl-transfer RNA synthetases class-II family profile" evidence="11">
    <location>
        <begin position="222"/>
        <end position="377"/>
    </location>
</feature>
<evidence type="ECO:0000256" key="4">
    <source>
        <dbReference type="ARBA" id="ARBA00022723"/>
    </source>
</evidence>
<dbReference type="AlphaFoldDB" id="A0A8S2GCU1"/>
<comment type="catalytic activity">
    <reaction evidence="10">
        <text>tRNA(Thr) + L-threonine + ATP = L-threonyl-tRNA(Thr) + AMP + diphosphate + H(+)</text>
        <dbReference type="Rhea" id="RHEA:24624"/>
        <dbReference type="Rhea" id="RHEA-COMP:9670"/>
        <dbReference type="Rhea" id="RHEA-COMP:9704"/>
        <dbReference type="ChEBI" id="CHEBI:15378"/>
        <dbReference type="ChEBI" id="CHEBI:30616"/>
        <dbReference type="ChEBI" id="CHEBI:33019"/>
        <dbReference type="ChEBI" id="CHEBI:57926"/>
        <dbReference type="ChEBI" id="CHEBI:78442"/>
        <dbReference type="ChEBI" id="CHEBI:78534"/>
        <dbReference type="ChEBI" id="CHEBI:456215"/>
        <dbReference type="EC" id="6.1.1.3"/>
    </reaction>
</comment>
<keyword evidence="7" id="KW-0648">Protein biosynthesis</keyword>
<comment type="similarity">
    <text evidence="1">Belongs to the class-II aminoacyl-tRNA synthetase family.</text>
</comment>
<gene>
    <name evidence="12" type="ORF">OVA965_LOCUS7</name>
    <name evidence="13" type="ORF">TMI583_LOCUS7</name>
</gene>
<evidence type="ECO:0000313" key="12">
    <source>
        <dbReference type="EMBL" id="CAF0720640.1"/>
    </source>
</evidence>
<comment type="caution">
    <text evidence="13">The sequence shown here is derived from an EMBL/GenBank/DDBJ whole genome shotgun (WGS) entry which is preliminary data.</text>
</comment>
<protein>
    <recommendedName>
        <fullName evidence="2">threonine--tRNA ligase</fullName>
        <ecNumber evidence="2">6.1.1.3</ecNumber>
    </recommendedName>
    <alternativeName>
        <fullName evidence="9">Threonyl-tRNA synthetase</fullName>
    </alternativeName>
</protein>
<evidence type="ECO:0000256" key="8">
    <source>
        <dbReference type="ARBA" id="ARBA00023146"/>
    </source>
</evidence>
<dbReference type="GO" id="GO:0006435">
    <property type="term" value="P:threonyl-tRNA aminoacylation"/>
    <property type="evidence" value="ECO:0007669"/>
    <property type="project" value="InterPro"/>
</dbReference>
<proteinExistence type="inferred from homology"/>
<evidence type="ECO:0000259" key="11">
    <source>
        <dbReference type="PROSITE" id="PS50862"/>
    </source>
</evidence>
<dbReference type="PROSITE" id="PS50862">
    <property type="entry name" value="AA_TRNA_LIGASE_II"/>
    <property type="match status" value="1"/>
</dbReference>
<evidence type="ECO:0000313" key="14">
    <source>
        <dbReference type="Proteomes" id="UP000682733"/>
    </source>
</evidence>
<keyword evidence="3" id="KW-0436">Ligase</keyword>
<dbReference type="Gene3D" id="2.40.50.140">
    <property type="entry name" value="Nucleic acid-binding proteins"/>
    <property type="match status" value="1"/>
</dbReference>
<evidence type="ECO:0000256" key="3">
    <source>
        <dbReference type="ARBA" id="ARBA00022598"/>
    </source>
</evidence>
<dbReference type="InterPro" id="IPR045864">
    <property type="entry name" value="aa-tRNA-synth_II/BPL/LPL"/>
</dbReference>
<organism evidence="13 14">
    <name type="scientific">Didymodactylos carnosus</name>
    <dbReference type="NCBI Taxonomy" id="1234261"/>
    <lineage>
        <taxon>Eukaryota</taxon>
        <taxon>Metazoa</taxon>
        <taxon>Spiralia</taxon>
        <taxon>Gnathifera</taxon>
        <taxon>Rotifera</taxon>
        <taxon>Eurotatoria</taxon>
        <taxon>Bdelloidea</taxon>
        <taxon>Philodinida</taxon>
        <taxon>Philodinidae</taxon>
        <taxon>Didymodactylos</taxon>
    </lineage>
</organism>
<evidence type="ECO:0000256" key="1">
    <source>
        <dbReference type="ARBA" id="ARBA00008226"/>
    </source>
</evidence>
<dbReference type="SUPFAM" id="SSF55681">
    <property type="entry name" value="Class II aaRS and biotin synthetases"/>
    <property type="match status" value="1"/>
</dbReference>